<dbReference type="EMBL" id="JBHSAS010000006">
    <property type="protein sequence ID" value="MFC4026543.1"/>
    <property type="molecule type" value="Genomic_DNA"/>
</dbReference>
<dbReference type="CDD" id="cd11313">
    <property type="entry name" value="AmyAc_arch_bac_AmyA"/>
    <property type="match status" value="1"/>
</dbReference>
<evidence type="ECO:0000313" key="2">
    <source>
        <dbReference type="EMBL" id="MFC4026543.1"/>
    </source>
</evidence>
<dbReference type="GO" id="GO:0016787">
    <property type="term" value="F:hydrolase activity"/>
    <property type="evidence" value="ECO:0007669"/>
    <property type="project" value="UniProtKB-KW"/>
</dbReference>
<dbReference type="InterPro" id="IPR013780">
    <property type="entry name" value="Glyco_hydro_b"/>
</dbReference>
<comment type="caution">
    <text evidence="2">The sequence shown here is derived from an EMBL/GenBank/DDBJ whole genome shotgun (WGS) entry which is preliminary data.</text>
</comment>
<proteinExistence type="predicted"/>
<keyword evidence="2" id="KW-0378">Hydrolase</keyword>
<dbReference type="PANTHER" id="PTHR10357">
    <property type="entry name" value="ALPHA-AMYLASE FAMILY MEMBER"/>
    <property type="match status" value="1"/>
</dbReference>
<dbReference type="Gene3D" id="3.20.20.80">
    <property type="entry name" value="Glycosidases"/>
    <property type="match status" value="1"/>
</dbReference>
<dbReference type="InterPro" id="IPR017853">
    <property type="entry name" value="GH"/>
</dbReference>
<dbReference type="Pfam" id="PF00128">
    <property type="entry name" value="Alpha-amylase"/>
    <property type="match status" value="2"/>
</dbReference>
<reference evidence="3" key="1">
    <citation type="journal article" date="2019" name="Int. J. Syst. Evol. Microbiol.">
        <title>The Global Catalogue of Microorganisms (GCM) 10K type strain sequencing project: providing services to taxonomists for standard genome sequencing and annotation.</title>
        <authorList>
            <consortium name="The Broad Institute Genomics Platform"/>
            <consortium name="The Broad Institute Genome Sequencing Center for Infectious Disease"/>
            <person name="Wu L."/>
            <person name="Ma J."/>
        </authorList>
    </citation>
    <scope>NUCLEOTIDE SEQUENCE [LARGE SCALE GENOMIC DNA]</scope>
    <source>
        <strain evidence="3">CECT 9128</strain>
    </source>
</reference>
<dbReference type="SMART" id="SM00642">
    <property type="entry name" value="Aamy"/>
    <property type="match status" value="1"/>
</dbReference>
<dbReference type="InterPro" id="IPR006047">
    <property type="entry name" value="GH13_cat_dom"/>
</dbReference>
<dbReference type="Proteomes" id="UP001595793">
    <property type="component" value="Unassembled WGS sequence"/>
</dbReference>
<sequence>MKNTMYIILAIFISVFTTGCNNNDDNLNDQTDFGYEQYGENFDNVPDPEDAVIYQVNLRAFSEEGTIDAVTQRLDYIKELGANVVYLMPIYPVGVENSAGGLGSPYAVRDYKAVSSEFGSLEDLQTLVEEAHNRDMAVVLDWVANHTAWDNVWVTEHPEYYERNEEGNFMPPTGTNWSDVIQLDFENPELQNAMIDAMAYWVYNANIDGFRMDAADYVPEGFWTDAVTEIRGIKDQEMLMLAEGGEQRHLRSGFDYIFGFNFFETLKEIHEGAPASEVQITHAEEYQNVYNDIKRVVRYTTNHDVNLSDGTPLELFGGIEGSIANFVVAAYMKSVPMIYNGQEIGYDQRLQFFTQTPIDWSSGDQQVFDEYQEIIDFRKNSEALQEGEYKGYSSNDMVAFTMESEEETVLVLSNIRDKETGFLIPQNLQGEWQNVFEGSTQNLEGQISLHSYSYLVLKK</sequence>
<dbReference type="PANTHER" id="PTHR10357:SF179">
    <property type="entry name" value="NEUTRAL AND BASIC AMINO ACID TRANSPORT PROTEIN RBAT"/>
    <property type="match status" value="1"/>
</dbReference>
<keyword evidence="3" id="KW-1185">Reference proteome</keyword>
<organism evidence="2 3">
    <name type="scientific">Zunongwangia endophytica</name>
    <dbReference type="NCBI Taxonomy" id="1808945"/>
    <lineage>
        <taxon>Bacteria</taxon>
        <taxon>Pseudomonadati</taxon>
        <taxon>Bacteroidota</taxon>
        <taxon>Flavobacteriia</taxon>
        <taxon>Flavobacteriales</taxon>
        <taxon>Flavobacteriaceae</taxon>
        <taxon>Zunongwangia</taxon>
    </lineage>
</organism>
<dbReference type="Gene3D" id="2.60.40.1180">
    <property type="entry name" value="Golgi alpha-mannosidase II"/>
    <property type="match status" value="1"/>
</dbReference>
<dbReference type="RefSeq" id="WP_290236080.1">
    <property type="nucleotide sequence ID" value="NZ_JAUFPZ010000002.1"/>
</dbReference>
<dbReference type="SUPFAM" id="SSF51445">
    <property type="entry name" value="(Trans)glycosidases"/>
    <property type="match status" value="1"/>
</dbReference>
<dbReference type="PROSITE" id="PS51257">
    <property type="entry name" value="PROKAR_LIPOPROTEIN"/>
    <property type="match status" value="1"/>
</dbReference>
<evidence type="ECO:0000313" key="3">
    <source>
        <dbReference type="Proteomes" id="UP001595793"/>
    </source>
</evidence>
<protein>
    <submittedName>
        <fullName evidence="2">Alpha-amylase family glycosyl hydrolase</fullName>
    </submittedName>
</protein>
<evidence type="ECO:0000259" key="1">
    <source>
        <dbReference type="SMART" id="SM00642"/>
    </source>
</evidence>
<dbReference type="SUPFAM" id="SSF51011">
    <property type="entry name" value="Glycosyl hydrolase domain"/>
    <property type="match status" value="1"/>
</dbReference>
<name>A0ABV8H3X3_9FLAO</name>
<feature type="domain" description="Glycosyl hydrolase family 13 catalytic" evidence="1">
    <location>
        <begin position="55"/>
        <end position="378"/>
    </location>
</feature>
<gene>
    <name evidence="2" type="ORF">ACFOS1_03940</name>
</gene>
<accession>A0ABV8H3X3</accession>